<keyword evidence="1" id="KW-0732">Signal</keyword>
<proteinExistence type="evidence at transcript level"/>
<protein>
    <submittedName>
        <fullName evidence="2">Small secretory peptide</fullName>
    </submittedName>
</protein>
<feature type="signal peptide" evidence="1">
    <location>
        <begin position="1"/>
        <end position="19"/>
    </location>
</feature>
<organism evidence="2">
    <name type="scientific">Argas monolakensis</name>
    <name type="common">Mono lake bird tick</name>
    <dbReference type="NCBI Taxonomy" id="34602"/>
    <lineage>
        <taxon>Eukaryota</taxon>
        <taxon>Metazoa</taxon>
        <taxon>Ecdysozoa</taxon>
        <taxon>Arthropoda</taxon>
        <taxon>Chelicerata</taxon>
        <taxon>Arachnida</taxon>
        <taxon>Acari</taxon>
        <taxon>Parasitiformes</taxon>
        <taxon>Ixodida</taxon>
        <taxon>Ixodoidea</taxon>
        <taxon>Argasidae</taxon>
        <taxon>Argasinae</taxon>
        <taxon>Argas</taxon>
    </lineage>
</organism>
<dbReference type="AlphaFoldDB" id="Q09JT0"/>
<evidence type="ECO:0000313" key="2">
    <source>
        <dbReference type="EMBL" id="ABI52683.1"/>
    </source>
</evidence>
<name>Q09JT0_ARGMO</name>
<accession>Q09JT0</accession>
<dbReference type="EMBL" id="DQ886766">
    <property type="protein sequence ID" value="ABI52683.1"/>
    <property type="molecule type" value="mRNA"/>
</dbReference>
<feature type="chain" id="PRO_5004167671" evidence="1">
    <location>
        <begin position="20"/>
        <end position="73"/>
    </location>
</feature>
<sequence length="73" mass="7425">MAFLTTLLLASCLLTYALGLPAPQEQGTDNNGDFGQLGTPEDIASSIAAWQATSVSDWLAANPNATTTAPATG</sequence>
<reference evidence="2" key="1">
    <citation type="journal article" date="2008" name="Insect Biochem. Mol. Biol.">
        <title>Comparative sialomics between hard and soft ticks: implications for the evolution of blood-feeding behavior.</title>
        <authorList>
            <person name="Mans B.J."/>
            <person name="Andersen J.F."/>
            <person name="Francischetti I.M."/>
            <person name="Valenzuela J.G."/>
            <person name="Schwan T.G."/>
            <person name="Pham V.M."/>
            <person name="Garfield M.K."/>
            <person name="Hammer C.H."/>
            <person name="Ribeiro J.M."/>
        </authorList>
    </citation>
    <scope>NUCLEOTIDE SEQUENCE</scope>
    <source>
        <strain evidence="2">AM-113</strain>
        <tissue evidence="2">Adult salivary gland</tissue>
    </source>
</reference>
<evidence type="ECO:0000256" key="1">
    <source>
        <dbReference type="SAM" id="SignalP"/>
    </source>
</evidence>